<reference evidence="9 10" key="1">
    <citation type="journal article" date="2007" name="Nature">
        <title>Evolution of genes and genomes on the Drosophila phylogeny.</title>
        <authorList>
            <consortium name="Drosophila 12 Genomes Consortium"/>
            <person name="Clark A.G."/>
            <person name="Eisen M.B."/>
            <person name="Smith D.R."/>
            <person name="Bergman C.M."/>
            <person name="Oliver B."/>
            <person name="Markow T.A."/>
            <person name="Kaufman T.C."/>
            <person name="Kellis M."/>
            <person name="Gelbart W."/>
            <person name="Iyer V.N."/>
            <person name="Pollard D.A."/>
            <person name="Sackton T.B."/>
            <person name="Larracuente A.M."/>
            <person name="Singh N.D."/>
            <person name="Abad J.P."/>
            <person name="Abt D.N."/>
            <person name="Adryan B."/>
            <person name="Aguade M."/>
            <person name="Akashi H."/>
            <person name="Anderson W.W."/>
            <person name="Aquadro C.F."/>
            <person name="Ardell D.H."/>
            <person name="Arguello R."/>
            <person name="Artieri C.G."/>
            <person name="Barbash D.A."/>
            <person name="Barker D."/>
            <person name="Barsanti P."/>
            <person name="Batterham P."/>
            <person name="Batzoglou S."/>
            <person name="Begun D."/>
            <person name="Bhutkar A."/>
            <person name="Blanco E."/>
            <person name="Bosak S.A."/>
            <person name="Bradley R.K."/>
            <person name="Brand A.D."/>
            <person name="Brent M.R."/>
            <person name="Brooks A.N."/>
            <person name="Brown R.H."/>
            <person name="Butlin R.K."/>
            <person name="Caggese C."/>
            <person name="Calvi B.R."/>
            <person name="Bernardo de Carvalho A."/>
            <person name="Caspi A."/>
            <person name="Castrezana S."/>
            <person name="Celniker S.E."/>
            <person name="Chang J.L."/>
            <person name="Chapple C."/>
            <person name="Chatterji S."/>
            <person name="Chinwalla A."/>
            <person name="Civetta A."/>
            <person name="Clifton S.W."/>
            <person name="Comeron J.M."/>
            <person name="Costello J.C."/>
            <person name="Coyne J.A."/>
            <person name="Daub J."/>
            <person name="David R.G."/>
            <person name="Delcher A.L."/>
            <person name="Delehaunty K."/>
            <person name="Do C.B."/>
            <person name="Ebling H."/>
            <person name="Edwards K."/>
            <person name="Eickbush T."/>
            <person name="Evans J.D."/>
            <person name="Filipski A."/>
            <person name="Findeiss S."/>
            <person name="Freyhult E."/>
            <person name="Fulton L."/>
            <person name="Fulton R."/>
            <person name="Garcia A.C."/>
            <person name="Gardiner A."/>
            <person name="Garfield D.A."/>
            <person name="Garvin B.E."/>
            <person name="Gibson G."/>
            <person name="Gilbert D."/>
            <person name="Gnerre S."/>
            <person name="Godfrey J."/>
            <person name="Good R."/>
            <person name="Gotea V."/>
            <person name="Gravely B."/>
            <person name="Greenberg A.J."/>
            <person name="Griffiths-Jones S."/>
            <person name="Gross S."/>
            <person name="Guigo R."/>
            <person name="Gustafson E.A."/>
            <person name="Haerty W."/>
            <person name="Hahn M.W."/>
            <person name="Halligan D.L."/>
            <person name="Halpern A.L."/>
            <person name="Halter G.M."/>
            <person name="Han M.V."/>
            <person name="Heger A."/>
            <person name="Hillier L."/>
            <person name="Hinrichs A.S."/>
            <person name="Holmes I."/>
            <person name="Hoskins R.A."/>
            <person name="Hubisz M.J."/>
            <person name="Hultmark D."/>
            <person name="Huntley M.A."/>
            <person name="Jaffe D.B."/>
            <person name="Jagadeeshan S."/>
            <person name="Jeck W.R."/>
            <person name="Johnson J."/>
            <person name="Jones C.D."/>
            <person name="Jordan W.C."/>
            <person name="Karpen G.H."/>
            <person name="Kataoka E."/>
            <person name="Keightley P.D."/>
            <person name="Kheradpour P."/>
            <person name="Kirkness E.F."/>
            <person name="Koerich L.B."/>
            <person name="Kristiansen K."/>
            <person name="Kudrna D."/>
            <person name="Kulathinal R.J."/>
            <person name="Kumar S."/>
            <person name="Kwok R."/>
            <person name="Lander E."/>
            <person name="Langley C.H."/>
            <person name="Lapoint R."/>
            <person name="Lazzaro B.P."/>
            <person name="Lee S.J."/>
            <person name="Levesque L."/>
            <person name="Li R."/>
            <person name="Lin C.F."/>
            <person name="Lin M.F."/>
            <person name="Lindblad-Toh K."/>
            <person name="Llopart A."/>
            <person name="Long M."/>
            <person name="Low L."/>
            <person name="Lozovsky E."/>
            <person name="Lu J."/>
            <person name="Luo M."/>
            <person name="Machado C.A."/>
            <person name="Makalowski W."/>
            <person name="Marzo M."/>
            <person name="Matsuda M."/>
            <person name="Matzkin L."/>
            <person name="McAllister B."/>
            <person name="McBride C.S."/>
            <person name="McKernan B."/>
            <person name="McKernan K."/>
            <person name="Mendez-Lago M."/>
            <person name="Minx P."/>
            <person name="Mollenhauer M.U."/>
            <person name="Montooth K."/>
            <person name="Mount S.M."/>
            <person name="Mu X."/>
            <person name="Myers E."/>
            <person name="Negre B."/>
            <person name="Newfeld S."/>
            <person name="Nielsen R."/>
            <person name="Noor M.A."/>
            <person name="O'Grady P."/>
            <person name="Pachter L."/>
            <person name="Papaceit M."/>
            <person name="Parisi M.J."/>
            <person name="Parisi M."/>
            <person name="Parts L."/>
            <person name="Pedersen J.S."/>
            <person name="Pesole G."/>
            <person name="Phillippy A.M."/>
            <person name="Ponting C.P."/>
            <person name="Pop M."/>
            <person name="Porcelli D."/>
            <person name="Powell J.R."/>
            <person name="Prohaska S."/>
            <person name="Pruitt K."/>
            <person name="Puig M."/>
            <person name="Quesneville H."/>
            <person name="Ram K.R."/>
            <person name="Rand D."/>
            <person name="Rasmussen M.D."/>
            <person name="Reed L.K."/>
            <person name="Reenan R."/>
            <person name="Reily A."/>
            <person name="Remington K.A."/>
            <person name="Rieger T.T."/>
            <person name="Ritchie M.G."/>
            <person name="Robin C."/>
            <person name="Rogers Y.H."/>
            <person name="Rohde C."/>
            <person name="Rozas J."/>
            <person name="Rubenfield M.J."/>
            <person name="Ruiz A."/>
            <person name="Russo S."/>
            <person name="Salzberg S.L."/>
            <person name="Sanchez-Gracia A."/>
            <person name="Saranga D.J."/>
            <person name="Sato H."/>
            <person name="Schaeffer S.W."/>
            <person name="Schatz M.C."/>
            <person name="Schlenke T."/>
            <person name="Schwartz R."/>
            <person name="Segarra C."/>
            <person name="Singh R.S."/>
            <person name="Sirot L."/>
            <person name="Sirota M."/>
            <person name="Sisneros N.B."/>
            <person name="Smith C.D."/>
            <person name="Smith T.F."/>
            <person name="Spieth J."/>
            <person name="Stage D.E."/>
            <person name="Stark A."/>
            <person name="Stephan W."/>
            <person name="Strausberg R.L."/>
            <person name="Strempel S."/>
            <person name="Sturgill D."/>
            <person name="Sutton G."/>
            <person name="Sutton G.G."/>
            <person name="Tao W."/>
            <person name="Teichmann S."/>
            <person name="Tobari Y.N."/>
            <person name="Tomimura Y."/>
            <person name="Tsolas J.M."/>
            <person name="Valente V.L."/>
            <person name="Venter E."/>
            <person name="Venter J.C."/>
            <person name="Vicario S."/>
            <person name="Vieira F.G."/>
            <person name="Vilella A.J."/>
            <person name="Villasante A."/>
            <person name="Walenz B."/>
            <person name="Wang J."/>
            <person name="Wasserman M."/>
            <person name="Watts T."/>
            <person name="Wilson D."/>
            <person name="Wilson R.K."/>
            <person name="Wing R.A."/>
            <person name="Wolfner M.F."/>
            <person name="Wong A."/>
            <person name="Wong G.K."/>
            <person name="Wu C.I."/>
            <person name="Wu G."/>
            <person name="Yamamoto D."/>
            <person name="Yang H.P."/>
            <person name="Yang S.P."/>
            <person name="Yorke J.A."/>
            <person name="Yoshida K."/>
            <person name="Zdobnov E."/>
            <person name="Zhang P."/>
            <person name="Zhang Y."/>
            <person name="Zimin A.V."/>
            <person name="Baldwin J."/>
            <person name="Abdouelleil A."/>
            <person name="Abdulkadir J."/>
            <person name="Abebe A."/>
            <person name="Abera B."/>
            <person name="Abreu J."/>
            <person name="Acer S.C."/>
            <person name="Aftuck L."/>
            <person name="Alexander A."/>
            <person name="An P."/>
            <person name="Anderson E."/>
            <person name="Anderson S."/>
            <person name="Arachi H."/>
            <person name="Azer M."/>
            <person name="Bachantsang P."/>
            <person name="Barry A."/>
            <person name="Bayul T."/>
            <person name="Berlin A."/>
            <person name="Bessette D."/>
            <person name="Bloom T."/>
            <person name="Blye J."/>
            <person name="Boguslavskiy L."/>
            <person name="Bonnet C."/>
            <person name="Boukhgalter B."/>
            <person name="Bourzgui I."/>
            <person name="Brown A."/>
            <person name="Cahill P."/>
            <person name="Channer S."/>
            <person name="Cheshatsang Y."/>
            <person name="Chuda L."/>
            <person name="Citroen M."/>
            <person name="Collymore A."/>
            <person name="Cooke P."/>
            <person name="Costello M."/>
            <person name="D'Aco K."/>
            <person name="Daza R."/>
            <person name="De Haan G."/>
            <person name="DeGray S."/>
            <person name="DeMaso C."/>
            <person name="Dhargay N."/>
            <person name="Dooley K."/>
            <person name="Dooley E."/>
            <person name="Doricent M."/>
            <person name="Dorje P."/>
            <person name="Dorjee K."/>
            <person name="Dupes A."/>
            <person name="Elong R."/>
            <person name="Falk J."/>
            <person name="Farina A."/>
            <person name="Faro S."/>
            <person name="Ferguson D."/>
            <person name="Fisher S."/>
            <person name="Foley C.D."/>
            <person name="Franke A."/>
            <person name="Friedrich D."/>
            <person name="Gadbois L."/>
            <person name="Gearin G."/>
            <person name="Gearin C.R."/>
            <person name="Giannoukos G."/>
            <person name="Goode T."/>
            <person name="Graham J."/>
            <person name="Grandbois E."/>
            <person name="Grewal S."/>
            <person name="Gyaltsen K."/>
            <person name="Hafez N."/>
            <person name="Hagos B."/>
            <person name="Hall J."/>
            <person name="Henson C."/>
            <person name="Hollinger A."/>
            <person name="Honan T."/>
            <person name="Huard M.D."/>
            <person name="Hughes L."/>
            <person name="Hurhula B."/>
            <person name="Husby M.E."/>
            <person name="Kamat A."/>
            <person name="Kanga B."/>
            <person name="Kashin S."/>
            <person name="Khazanovich D."/>
            <person name="Kisner P."/>
            <person name="Lance K."/>
            <person name="Lara M."/>
            <person name="Lee W."/>
            <person name="Lennon N."/>
            <person name="Letendre F."/>
            <person name="LeVine R."/>
            <person name="Lipovsky A."/>
            <person name="Liu X."/>
            <person name="Liu J."/>
            <person name="Liu S."/>
            <person name="Lokyitsang T."/>
            <person name="Lokyitsang Y."/>
            <person name="Lubonja R."/>
            <person name="Lui A."/>
            <person name="MacDonald P."/>
            <person name="Magnisalis V."/>
            <person name="Maru K."/>
            <person name="Matthews C."/>
            <person name="McCusker W."/>
            <person name="McDonough S."/>
            <person name="Mehta T."/>
            <person name="Meldrim J."/>
            <person name="Meneus L."/>
            <person name="Mihai O."/>
            <person name="Mihalev A."/>
            <person name="Mihova T."/>
            <person name="Mittelman R."/>
            <person name="Mlenga V."/>
            <person name="Montmayeur A."/>
            <person name="Mulrain L."/>
            <person name="Navidi A."/>
            <person name="Naylor J."/>
            <person name="Negash T."/>
            <person name="Nguyen T."/>
            <person name="Nguyen N."/>
            <person name="Nicol R."/>
            <person name="Norbu C."/>
            <person name="Norbu N."/>
            <person name="Novod N."/>
            <person name="O'Neill B."/>
            <person name="Osman S."/>
            <person name="Markiewicz E."/>
            <person name="Oyono O.L."/>
            <person name="Patti C."/>
            <person name="Phunkhang P."/>
            <person name="Pierre F."/>
            <person name="Priest M."/>
            <person name="Raghuraman S."/>
            <person name="Rege F."/>
            <person name="Reyes R."/>
            <person name="Rise C."/>
            <person name="Rogov P."/>
            <person name="Ross K."/>
            <person name="Ryan E."/>
            <person name="Settipalli S."/>
            <person name="Shea T."/>
            <person name="Sherpa N."/>
            <person name="Shi L."/>
            <person name="Shih D."/>
            <person name="Sparrow T."/>
            <person name="Spaulding J."/>
            <person name="Stalker J."/>
            <person name="Stange-Thomann N."/>
            <person name="Stavropoulos S."/>
            <person name="Stone C."/>
            <person name="Strader C."/>
            <person name="Tesfaye S."/>
            <person name="Thomson T."/>
            <person name="Thoulutsang Y."/>
            <person name="Thoulutsang D."/>
            <person name="Topham K."/>
            <person name="Topping I."/>
            <person name="Tsamla T."/>
            <person name="Vassiliev H."/>
            <person name="Vo A."/>
            <person name="Wangchuk T."/>
            <person name="Wangdi T."/>
            <person name="Weiand M."/>
            <person name="Wilkinson J."/>
            <person name="Wilson A."/>
            <person name="Yadav S."/>
            <person name="Young G."/>
            <person name="Yu Q."/>
            <person name="Zembek L."/>
            <person name="Zhong D."/>
            <person name="Zimmer A."/>
            <person name="Zwirko Z."/>
            <person name="Jaffe D.B."/>
            <person name="Alvarez P."/>
            <person name="Brockman W."/>
            <person name="Butler J."/>
            <person name="Chin C."/>
            <person name="Gnerre S."/>
            <person name="Grabherr M."/>
            <person name="Kleber M."/>
            <person name="Mauceli E."/>
            <person name="MacCallum I."/>
        </authorList>
    </citation>
    <scope>NUCLEOTIDE SEQUENCE [LARGE SCALE GENOMIC DNA]</scope>
    <source>
        <strain evidence="10">Tucson 14024-0371.13</strain>
    </source>
</reference>
<keyword evidence="10" id="KW-1185">Reference proteome</keyword>
<keyword evidence="3" id="KW-0949">S-adenosyl-L-methionine</keyword>
<dbReference type="eggNOG" id="ENOG502RVTM">
    <property type="taxonomic scope" value="Eukaryota"/>
</dbReference>
<keyword evidence="4" id="KW-0479">Metal-binding</keyword>
<dbReference type="PROSITE" id="PS50865">
    <property type="entry name" value="ZF_MYND_2"/>
    <property type="match status" value="1"/>
</dbReference>
<evidence type="ECO:0000256" key="4">
    <source>
        <dbReference type="ARBA" id="ARBA00022723"/>
    </source>
</evidence>
<dbReference type="PROSITE" id="PS01360">
    <property type="entry name" value="ZF_MYND_1"/>
    <property type="match status" value="1"/>
</dbReference>
<keyword evidence="2" id="KW-0808">Transferase</keyword>
<keyword evidence="5 7" id="KW-0863">Zinc-finger</keyword>
<protein>
    <recommendedName>
        <fullName evidence="8">MYND-type domain-containing protein</fullName>
    </recommendedName>
</protein>
<dbReference type="AlphaFoldDB" id="B3M2B0"/>
<evidence type="ECO:0000256" key="5">
    <source>
        <dbReference type="ARBA" id="ARBA00022771"/>
    </source>
</evidence>
<evidence type="ECO:0000256" key="1">
    <source>
        <dbReference type="ARBA" id="ARBA00022603"/>
    </source>
</evidence>
<dbReference type="InterPro" id="IPR002893">
    <property type="entry name" value="Znf_MYND"/>
</dbReference>
<evidence type="ECO:0000256" key="6">
    <source>
        <dbReference type="ARBA" id="ARBA00022833"/>
    </source>
</evidence>
<dbReference type="PANTHER" id="PTHR46165:SF6">
    <property type="entry name" value="SET AND MYND DOMAIN-CONTAINING PROTEIN 4-LIKE PROTEIN"/>
    <property type="match status" value="1"/>
</dbReference>
<name>B3M2B0_DROAN</name>
<evidence type="ECO:0000259" key="8">
    <source>
        <dbReference type="PROSITE" id="PS50865"/>
    </source>
</evidence>
<evidence type="ECO:0000256" key="2">
    <source>
        <dbReference type="ARBA" id="ARBA00022679"/>
    </source>
</evidence>
<dbReference type="Gene3D" id="6.10.140.2220">
    <property type="match status" value="1"/>
</dbReference>
<sequence>MHRIPLHLMDDPHPGAPECATMSMVLTPRNLIECELFVKVLKMETDAVFMHFAEIAPRCFAVAKEHMKNKDPTVLKLVFQLMNEIICRAPSGTHTFVDAILARSIHYMKSNRYLVAAHDLRFYDSLDPKLKNPEGIIISRILSCVSLFLAGDYHGAKANLANVKKLIENSPPQTADVASYISLLVQYEEKIRSAFSEEIKINHKIRPILPFKGCKLIRKIPFASGACVYLSKNAGVFATSDIDKGEIVLAENPTYYQFGAPFNNCDLCGVPQELIYTCAGCRYKTYCSESCMKDDEEIHQFECSGFKVGIIPMMESTTLFRLFLKSAEYILPALEDFVLDGGVIKSAKDAWNFILEHAKEEEKEYNLYGDLLSNTPDYKRLTKENYLTIITKSFRLAVYIYNDTKLIDKYFNMLALKKQDMITVIGSILLRLAAHVVFNSHHEKLAPFRDPINEDERSVPVDDLKTKTMRMEENAFSYYGIDAVADFVNCYNSVQKSFRDSGNSSDPCMPHETPIGQFTNKLLSLCLNRIEVTCAEDIINANSYNSQQLSEKMKNMNTSKRCHLLENYTKHFQQFVIQYFTRGKLSNRHRQVKSSFCTTLKSFRHYCGAENVKVICMSSGNFIGVTTKKIKSGSELVVCSDYIRNSAHSTSCVEQGLGYNFPLYVHHENHTFGITCSIEERCIETINLSSDVIRQNKAFMFNIRRKISDWKMSPQDVTVQHDLSVLYGAYNSFLTLHFPDGHPMRLLGVLKFSMFLATNGFLEHSSYIIMHIIEVMESDDTYFEDIELYRQTFCIIQSIMEQYIDIMIDCPDIDPGYPVMLLGSCWCFLRRLMHQVEKLKDEEGSGLYAEYCTYHHKWKLILNSYIQMPSDLKEFMVKLKT</sequence>
<dbReference type="GO" id="GO:0005634">
    <property type="term" value="C:nucleus"/>
    <property type="evidence" value="ECO:0007669"/>
    <property type="project" value="TreeGrafter"/>
</dbReference>
<dbReference type="GO" id="GO:0008270">
    <property type="term" value="F:zinc ion binding"/>
    <property type="evidence" value="ECO:0007669"/>
    <property type="project" value="UniProtKB-KW"/>
</dbReference>
<dbReference type="InParanoid" id="B3M2B0"/>
<dbReference type="EMBL" id="CH902617">
    <property type="protein sequence ID" value="EDV42301.2"/>
    <property type="molecule type" value="Genomic_DNA"/>
</dbReference>
<dbReference type="GO" id="GO:0032259">
    <property type="term" value="P:methylation"/>
    <property type="evidence" value="ECO:0007669"/>
    <property type="project" value="UniProtKB-KW"/>
</dbReference>
<dbReference type="Pfam" id="PF01753">
    <property type="entry name" value="zf-MYND"/>
    <property type="match status" value="1"/>
</dbReference>
<dbReference type="GeneID" id="6500694"/>
<evidence type="ECO:0000256" key="7">
    <source>
        <dbReference type="PROSITE-ProRule" id="PRU00134"/>
    </source>
</evidence>
<dbReference type="PANTHER" id="PTHR46165">
    <property type="entry name" value="SET AND MYND DOMAIN-CONTAINING PROTEIN 4"/>
    <property type="match status" value="1"/>
</dbReference>
<evidence type="ECO:0000313" key="10">
    <source>
        <dbReference type="Proteomes" id="UP000007801"/>
    </source>
</evidence>
<dbReference type="GO" id="GO:0005737">
    <property type="term" value="C:cytoplasm"/>
    <property type="evidence" value="ECO:0007669"/>
    <property type="project" value="TreeGrafter"/>
</dbReference>
<dbReference type="InterPro" id="IPR052097">
    <property type="entry name" value="SET-MYND_domain_protein"/>
</dbReference>
<dbReference type="Proteomes" id="UP000007801">
    <property type="component" value="Unassembled WGS sequence"/>
</dbReference>
<dbReference type="FunCoup" id="B3M2B0">
    <property type="interactions" value="365"/>
</dbReference>
<accession>B3M2B0</accession>
<dbReference type="GO" id="GO:0042826">
    <property type="term" value="F:histone deacetylase binding"/>
    <property type="evidence" value="ECO:0007669"/>
    <property type="project" value="TreeGrafter"/>
</dbReference>
<proteinExistence type="predicted"/>
<keyword evidence="1" id="KW-0489">Methyltransferase</keyword>
<dbReference type="SUPFAM" id="SSF144232">
    <property type="entry name" value="HIT/MYND zinc finger-like"/>
    <property type="match status" value="1"/>
</dbReference>
<evidence type="ECO:0000256" key="3">
    <source>
        <dbReference type="ARBA" id="ARBA00022691"/>
    </source>
</evidence>
<dbReference type="OrthoDB" id="62495at2759"/>
<dbReference type="GO" id="GO:0008168">
    <property type="term" value="F:methyltransferase activity"/>
    <property type="evidence" value="ECO:0007669"/>
    <property type="project" value="UniProtKB-KW"/>
</dbReference>
<organism evidence="9 10">
    <name type="scientific">Drosophila ananassae</name>
    <name type="common">Fruit fly</name>
    <dbReference type="NCBI Taxonomy" id="7217"/>
    <lineage>
        <taxon>Eukaryota</taxon>
        <taxon>Metazoa</taxon>
        <taxon>Ecdysozoa</taxon>
        <taxon>Arthropoda</taxon>
        <taxon>Hexapoda</taxon>
        <taxon>Insecta</taxon>
        <taxon>Pterygota</taxon>
        <taxon>Neoptera</taxon>
        <taxon>Endopterygota</taxon>
        <taxon>Diptera</taxon>
        <taxon>Brachycera</taxon>
        <taxon>Muscomorpha</taxon>
        <taxon>Ephydroidea</taxon>
        <taxon>Drosophilidae</taxon>
        <taxon>Drosophila</taxon>
        <taxon>Sophophora</taxon>
    </lineage>
</organism>
<gene>
    <name evidence="9" type="primary">Dana\GF17913</name>
    <name evidence="9" type="synonym">dana_GLEANR_19175</name>
    <name evidence="9" type="ORF">GF17913</name>
</gene>
<evidence type="ECO:0000313" key="9">
    <source>
        <dbReference type="EMBL" id="EDV42301.2"/>
    </source>
</evidence>
<keyword evidence="6" id="KW-0862">Zinc</keyword>
<dbReference type="KEGG" id="dan:6500694"/>
<dbReference type="HOGENOM" id="CLU_015988_0_0_1"/>
<feature type="domain" description="MYND-type" evidence="8">
    <location>
        <begin position="265"/>
        <end position="303"/>
    </location>
</feature>